<gene>
    <name evidence="1" type="ORF">FNV43_RR19713</name>
</gene>
<proteinExistence type="predicted"/>
<evidence type="ECO:0000313" key="2">
    <source>
        <dbReference type="Proteomes" id="UP000796880"/>
    </source>
</evidence>
<dbReference type="AlphaFoldDB" id="A0A8K0GWH5"/>
<keyword evidence="2" id="KW-1185">Reference proteome</keyword>
<organism evidence="1 2">
    <name type="scientific">Rhamnella rubrinervis</name>
    <dbReference type="NCBI Taxonomy" id="2594499"/>
    <lineage>
        <taxon>Eukaryota</taxon>
        <taxon>Viridiplantae</taxon>
        <taxon>Streptophyta</taxon>
        <taxon>Embryophyta</taxon>
        <taxon>Tracheophyta</taxon>
        <taxon>Spermatophyta</taxon>
        <taxon>Magnoliopsida</taxon>
        <taxon>eudicotyledons</taxon>
        <taxon>Gunneridae</taxon>
        <taxon>Pentapetalae</taxon>
        <taxon>rosids</taxon>
        <taxon>fabids</taxon>
        <taxon>Rosales</taxon>
        <taxon>Rhamnaceae</taxon>
        <taxon>rhamnoid group</taxon>
        <taxon>Rhamneae</taxon>
        <taxon>Rhamnella</taxon>
    </lineage>
</organism>
<dbReference type="Proteomes" id="UP000796880">
    <property type="component" value="Unassembled WGS sequence"/>
</dbReference>
<protein>
    <recommendedName>
        <fullName evidence="3">PB1 domain-containing protein</fullName>
    </recommendedName>
</protein>
<evidence type="ECO:0008006" key="3">
    <source>
        <dbReference type="Google" id="ProtNLM"/>
    </source>
</evidence>
<name>A0A8K0GWH5_9ROSA</name>
<evidence type="ECO:0000313" key="1">
    <source>
        <dbReference type="EMBL" id="KAF3436960.1"/>
    </source>
</evidence>
<comment type="caution">
    <text evidence="1">The sequence shown here is derived from an EMBL/GenBank/DDBJ whole genome shotgun (WGS) entry which is preliminary data.</text>
</comment>
<dbReference type="EMBL" id="VOIH02000009">
    <property type="protein sequence ID" value="KAF3436960.1"/>
    <property type="molecule type" value="Genomic_DNA"/>
</dbReference>
<accession>A0A8K0GWH5</accession>
<sequence>MGGSGTLGNRQGGYSTAASDSSTVKIKALFYIEGTPTLSASDGKLQIAEGGLPHIVYLRNDVSYEQFKKIIWSLTPGYCHCIGCYTVCYYLPGQGLIALKTEDDMKNMLEEFNVLNRIQKSLMLKIFVDG</sequence>
<reference evidence="1" key="1">
    <citation type="submission" date="2020-03" db="EMBL/GenBank/DDBJ databases">
        <title>A high-quality chromosome-level genome assembly of a woody plant with both climbing and erect habits, Rhamnella rubrinervis.</title>
        <authorList>
            <person name="Lu Z."/>
            <person name="Yang Y."/>
            <person name="Zhu X."/>
            <person name="Sun Y."/>
        </authorList>
    </citation>
    <scope>NUCLEOTIDE SEQUENCE</scope>
    <source>
        <strain evidence="1">BYM</strain>
        <tissue evidence="1">Leaf</tissue>
    </source>
</reference>